<feature type="transmembrane region" description="Helical" evidence="1">
    <location>
        <begin position="146"/>
        <end position="166"/>
    </location>
</feature>
<keyword evidence="3" id="KW-1185">Reference proteome</keyword>
<name>A0ABD3MX61_9STRA</name>
<organism evidence="2 3">
    <name type="scientific">Stephanodiscus triporus</name>
    <dbReference type="NCBI Taxonomy" id="2934178"/>
    <lineage>
        <taxon>Eukaryota</taxon>
        <taxon>Sar</taxon>
        <taxon>Stramenopiles</taxon>
        <taxon>Ochrophyta</taxon>
        <taxon>Bacillariophyta</taxon>
        <taxon>Coscinodiscophyceae</taxon>
        <taxon>Thalassiosirophycidae</taxon>
        <taxon>Stephanodiscales</taxon>
        <taxon>Stephanodiscaceae</taxon>
        <taxon>Stephanodiscus</taxon>
    </lineage>
</organism>
<feature type="transmembrane region" description="Helical" evidence="1">
    <location>
        <begin position="22"/>
        <end position="40"/>
    </location>
</feature>
<sequence>MHLSCSNTKLLLRGCSPRHHPYRWLVVNFVVLTWSLVLLVRIFATKGSYNDKEKTSVELQYLIYNLVTCAVWLVEVFFNALNFNNFFDDEGEGGEGLLQPAHEIESATEEKIALWIEVVLSAFFFIDSTMAAVHRSRNEIHRQAEGMMVWVFVNMAAYTFMVYRLLVDKQTKKQNAKQTELISALHSTTLV</sequence>
<evidence type="ECO:0000313" key="2">
    <source>
        <dbReference type="EMBL" id="KAL3767894.1"/>
    </source>
</evidence>
<dbReference type="Proteomes" id="UP001530315">
    <property type="component" value="Unassembled WGS sequence"/>
</dbReference>
<comment type="caution">
    <text evidence="2">The sequence shown here is derived from an EMBL/GenBank/DDBJ whole genome shotgun (WGS) entry which is preliminary data.</text>
</comment>
<proteinExistence type="predicted"/>
<feature type="transmembrane region" description="Helical" evidence="1">
    <location>
        <begin position="112"/>
        <end position="134"/>
    </location>
</feature>
<keyword evidence="1" id="KW-1133">Transmembrane helix</keyword>
<accession>A0ABD3MX61</accession>
<evidence type="ECO:0000313" key="3">
    <source>
        <dbReference type="Proteomes" id="UP001530315"/>
    </source>
</evidence>
<reference evidence="2 3" key="1">
    <citation type="submission" date="2024-10" db="EMBL/GenBank/DDBJ databases">
        <title>Updated reference genomes for cyclostephanoid diatoms.</title>
        <authorList>
            <person name="Roberts W.R."/>
            <person name="Alverson A.J."/>
        </authorList>
    </citation>
    <scope>NUCLEOTIDE SEQUENCE [LARGE SCALE GENOMIC DNA]</scope>
    <source>
        <strain evidence="2 3">AJA276-08</strain>
    </source>
</reference>
<feature type="transmembrane region" description="Helical" evidence="1">
    <location>
        <begin position="61"/>
        <end position="81"/>
    </location>
</feature>
<keyword evidence="1" id="KW-0472">Membrane</keyword>
<gene>
    <name evidence="2" type="ORF">ACHAW5_010137</name>
</gene>
<dbReference type="AlphaFoldDB" id="A0ABD3MX61"/>
<dbReference type="EMBL" id="JALLAZ020001691">
    <property type="protein sequence ID" value="KAL3767894.1"/>
    <property type="molecule type" value="Genomic_DNA"/>
</dbReference>
<evidence type="ECO:0000256" key="1">
    <source>
        <dbReference type="SAM" id="Phobius"/>
    </source>
</evidence>
<keyword evidence="1" id="KW-0812">Transmembrane</keyword>
<protein>
    <submittedName>
        <fullName evidence="2">Uncharacterized protein</fullName>
    </submittedName>
</protein>